<evidence type="ECO:0000256" key="2">
    <source>
        <dbReference type="SAM" id="SignalP"/>
    </source>
</evidence>
<feature type="signal peptide" evidence="2">
    <location>
        <begin position="1"/>
        <end position="20"/>
    </location>
</feature>
<name>A0A7M5UW74_9CNID</name>
<dbReference type="Pfam" id="PF01549">
    <property type="entry name" value="ShK"/>
    <property type="match status" value="3"/>
</dbReference>
<dbReference type="OrthoDB" id="5957066at2759"/>
<dbReference type="Gene3D" id="1.10.10.1940">
    <property type="match status" value="1"/>
</dbReference>
<evidence type="ECO:0000313" key="5">
    <source>
        <dbReference type="Proteomes" id="UP000594262"/>
    </source>
</evidence>
<feature type="domain" description="ShKT" evidence="3">
    <location>
        <begin position="156"/>
        <end position="193"/>
    </location>
</feature>
<keyword evidence="5" id="KW-1185">Reference proteome</keyword>
<organism evidence="4 5">
    <name type="scientific">Clytia hemisphaerica</name>
    <dbReference type="NCBI Taxonomy" id="252671"/>
    <lineage>
        <taxon>Eukaryota</taxon>
        <taxon>Metazoa</taxon>
        <taxon>Cnidaria</taxon>
        <taxon>Hydrozoa</taxon>
        <taxon>Hydroidolina</taxon>
        <taxon>Leptothecata</taxon>
        <taxon>Obeliida</taxon>
        <taxon>Clytiidae</taxon>
        <taxon>Clytia</taxon>
    </lineage>
</organism>
<dbReference type="RefSeq" id="XP_066931976.1">
    <property type="nucleotide sequence ID" value="XM_067075875.1"/>
</dbReference>
<protein>
    <recommendedName>
        <fullName evidence="3">ShKT domain-containing protein</fullName>
    </recommendedName>
</protein>
<comment type="caution">
    <text evidence="1">Lacks conserved residue(s) required for the propagation of feature annotation.</text>
</comment>
<dbReference type="InterPro" id="IPR003582">
    <property type="entry name" value="ShKT_dom"/>
</dbReference>
<dbReference type="SMART" id="SM00254">
    <property type="entry name" value="ShKT"/>
    <property type="match status" value="3"/>
</dbReference>
<feature type="chain" id="PRO_5029627899" description="ShKT domain-containing protein" evidence="2">
    <location>
        <begin position="21"/>
        <end position="195"/>
    </location>
</feature>
<dbReference type="AlphaFoldDB" id="A0A7M5UW74"/>
<feature type="disulfide bond" evidence="1">
    <location>
        <begin position="52"/>
        <end position="86"/>
    </location>
</feature>
<evidence type="ECO:0000313" key="4">
    <source>
        <dbReference type="EnsemblMetazoa" id="CLYHEMP006837.1"/>
    </source>
</evidence>
<dbReference type="PROSITE" id="PS51670">
    <property type="entry name" value="SHKT"/>
    <property type="match status" value="2"/>
</dbReference>
<evidence type="ECO:0000259" key="3">
    <source>
        <dbReference type="PROSITE" id="PS51670"/>
    </source>
</evidence>
<dbReference type="EnsemblMetazoa" id="CLYHEMT006837.1">
    <property type="protein sequence ID" value="CLYHEMP006837.1"/>
    <property type="gene ID" value="CLYHEMG006837"/>
</dbReference>
<accession>A0A7M5UW74</accession>
<proteinExistence type="predicted"/>
<reference evidence="4" key="1">
    <citation type="submission" date="2021-01" db="UniProtKB">
        <authorList>
            <consortium name="EnsemblMetazoa"/>
        </authorList>
    </citation>
    <scope>IDENTIFICATION</scope>
</reference>
<feature type="disulfide bond" evidence="1">
    <location>
        <begin position="70"/>
        <end position="83"/>
    </location>
</feature>
<dbReference type="Proteomes" id="UP000594262">
    <property type="component" value="Unplaced"/>
</dbReference>
<dbReference type="GeneID" id="136819635"/>
<sequence>MAYLLSITILSSILIGFTNSASWRSKEHQYNYRMSVIENGVTNKWMKGFQPCKDEVKACKKWKNNGQLNCNLKIIKKFCKDSCDVCRAEGPPLDCKVSKHGCCWDNSTAATGKFQQGCPACKDRYPDECKAFLKQCGREDIRIMCPQTCGVPCKTCEDDRHQHTICPLYKEHGFCTHSPILMKKVCSRTCGFCPS</sequence>
<keyword evidence="2" id="KW-0732">Signal</keyword>
<feature type="domain" description="ShKT" evidence="3">
    <location>
        <begin position="52"/>
        <end position="86"/>
    </location>
</feature>
<keyword evidence="1" id="KW-1015">Disulfide bond</keyword>
<evidence type="ECO:0000256" key="1">
    <source>
        <dbReference type="PROSITE-ProRule" id="PRU01005"/>
    </source>
</evidence>